<dbReference type="Pfam" id="PF02100">
    <property type="entry name" value="ODC_AZ"/>
    <property type="match status" value="1"/>
</dbReference>
<evidence type="ECO:0000256" key="4">
    <source>
        <dbReference type="ARBA" id="ARBA00017712"/>
    </source>
</evidence>
<name>A0A9P6UBG4_9FUNG</name>
<accession>A0A9P6UBG4</accession>
<organism evidence="7 8">
    <name type="scientific">Actinomortierella ambigua</name>
    <dbReference type="NCBI Taxonomy" id="1343610"/>
    <lineage>
        <taxon>Eukaryota</taxon>
        <taxon>Fungi</taxon>
        <taxon>Fungi incertae sedis</taxon>
        <taxon>Mucoromycota</taxon>
        <taxon>Mortierellomycotina</taxon>
        <taxon>Mortierellomycetes</taxon>
        <taxon>Mortierellales</taxon>
        <taxon>Mortierellaceae</taxon>
        <taxon>Actinomortierella</taxon>
    </lineage>
</organism>
<dbReference type="InterPro" id="IPR016181">
    <property type="entry name" value="Acyl_CoA_acyltransferase"/>
</dbReference>
<dbReference type="AlphaFoldDB" id="A0A9P6UBG4"/>
<dbReference type="GO" id="GO:0008073">
    <property type="term" value="F:ornithine decarboxylase inhibitor activity"/>
    <property type="evidence" value="ECO:0007669"/>
    <property type="project" value="InterPro"/>
</dbReference>
<protein>
    <recommendedName>
        <fullName evidence="4">Ornithine decarboxylase antizyme</fullName>
    </recommendedName>
</protein>
<comment type="similarity">
    <text evidence="2">Belongs to the ODC antizyme family.</text>
</comment>
<evidence type="ECO:0000256" key="5">
    <source>
        <dbReference type="ARBA" id="ARBA00022758"/>
    </source>
</evidence>
<dbReference type="InterPro" id="IPR002993">
    <property type="entry name" value="ODC_AZ"/>
</dbReference>
<dbReference type="Proteomes" id="UP000807716">
    <property type="component" value="Unassembled WGS sequence"/>
</dbReference>
<comment type="function">
    <text evidence="1">Ornithine decarboxylase (ODC) antizyme protein that negatively regulates ODC activity and intracellular polyamine biosynthesis in response to increased intracellular polyamine levels. Binds to ODC monomers, inhibiting the assembly of the functional ODC homodimer, and targets the monomers for ubiquitin-independent proteolytic destruction by the 26S proteasome.</text>
</comment>
<evidence type="ECO:0000256" key="2">
    <source>
        <dbReference type="ARBA" id="ARBA00008796"/>
    </source>
</evidence>
<evidence type="ECO:0000256" key="1">
    <source>
        <dbReference type="ARBA" id="ARBA00002307"/>
    </source>
</evidence>
<dbReference type="InterPro" id="IPR038581">
    <property type="entry name" value="ODC_AZ_sf"/>
</dbReference>
<proteinExistence type="inferred from homology"/>
<evidence type="ECO:0000256" key="6">
    <source>
        <dbReference type="SAM" id="MobiDB-lite"/>
    </source>
</evidence>
<dbReference type="EMBL" id="JAAAJB010000074">
    <property type="protein sequence ID" value="KAG0267522.1"/>
    <property type="molecule type" value="Genomic_DNA"/>
</dbReference>
<feature type="region of interest" description="Disordered" evidence="6">
    <location>
        <begin position="82"/>
        <end position="109"/>
    </location>
</feature>
<dbReference type="GO" id="GO:0075523">
    <property type="term" value="P:viral translational frameshifting"/>
    <property type="evidence" value="ECO:0007669"/>
    <property type="project" value="UniProtKB-KW"/>
</dbReference>
<comment type="subunit">
    <text evidence="3">Interacts with ODC and thereby sterically blocks ODC homodimerization.</text>
</comment>
<feature type="compositionally biased region" description="Polar residues" evidence="6">
    <location>
        <begin position="82"/>
        <end position="102"/>
    </location>
</feature>
<keyword evidence="8" id="KW-1185">Reference proteome</keyword>
<dbReference type="GO" id="GO:0045732">
    <property type="term" value="P:positive regulation of protein catabolic process"/>
    <property type="evidence" value="ECO:0007669"/>
    <property type="project" value="TreeGrafter"/>
</dbReference>
<sequence>MPLDNFASTTVSASHDSNVIAVCLAQDQSTNTSKCYVYTTYNCARKLAGACGSGACERTCRVGGADEHASFVREMMYYSTPSSSCGLPSGPNTTPASTQAKTGSEEDDATTIVEDDAQESKPLNKYTKTTTTTTSTMMMMSNHLGSETTEKVNPMTTTTTTAAISQNALPVEVLTTLTITSNDDKKNVWYGFIADDALFLRGDGWGDMEIRESIVAVLELAEEQLGCEKVYLCLEKGHPDLADLVRALMYADFQMVHPSVLPNADPKYLVLGI</sequence>
<keyword evidence="5" id="KW-0688">Ribosomal frameshifting</keyword>
<gene>
    <name evidence="7" type="ORF">DFQ27_008663</name>
</gene>
<dbReference type="OrthoDB" id="5959761at2759"/>
<dbReference type="GO" id="GO:0005737">
    <property type="term" value="C:cytoplasm"/>
    <property type="evidence" value="ECO:0007669"/>
    <property type="project" value="TreeGrafter"/>
</dbReference>
<evidence type="ECO:0000313" key="8">
    <source>
        <dbReference type="Proteomes" id="UP000807716"/>
    </source>
</evidence>
<comment type="caution">
    <text evidence="7">The sequence shown here is derived from an EMBL/GenBank/DDBJ whole genome shotgun (WGS) entry which is preliminary data.</text>
</comment>
<dbReference type="GO" id="GO:0005634">
    <property type="term" value="C:nucleus"/>
    <property type="evidence" value="ECO:0007669"/>
    <property type="project" value="TreeGrafter"/>
</dbReference>
<evidence type="ECO:0000256" key="3">
    <source>
        <dbReference type="ARBA" id="ARBA00011486"/>
    </source>
</evidence>
<dbReference type="Gene3D" id="3.40.630.60">
    <property type="match status" value="1"/>
</dbReference>
<dbReference type="PANTHER" id="PTHR10279:SF10">
    <property type="entry name" value="ORNITHINE DECARBOXYLASE ANTIZYME"/>
    <property type="match status" value="1"/>
</dbReference>
<evidence type="ECO:0000313" key="7">
    <source>
        <dbReference type="EMBL" id="KAG0267522.1"/>
    </source>
</evidence>
<dbReference type="SUPFAM" id="SSF55729">
    <property type="entry name" value="Acyl-CoA N-acyltransferases (Nat)"/>
    <property type="match status" value="1"/>
</dbReference>
<dbReference type="PANTHER" id="PTHR10279">
    <property type="entry name" value="ORNITHINE DECARBOXYLASE ANTIZYME"/>
    <property type="match status" value="1"/>
</dbReference>
<reference evidence="7" key="1">
    <citation type="journal article" date="2020" name="Fungal Divers.">
        <title>Resolving the Mortierellaceae phylogeny through synthesis of multi-gene phylogenetics and phylogenomics.</title>
        <authorList>
            <person name="Vandepol N."/>
            <person name="Liber J."/>
            <person name="Desiro A."/>
            <person name="Na H."/>
            <person name="Kennedy M."/>
            <person name="Barry K."/>
            <person name="Grigoriev I.V."/>
            <person name="Miller A.N."/>
            <person name="O'Donnell K."/>
            <person name="Stajich J.E."/>
            <person name="Bonito G."/>
        </authorList>
    </citation>
    <scope>NUCLEOTIDE SEQUENCE</scope>
    <source>
        <strain evidence="7">BC1065</strain>
    </source>
</reference>